<accession>A0ABP0GHP1</accession>
<dbReference type="Proteomes" id="UP001642483">
    <property type="component" value="Unassembled WGS sequence"/>
</dbReference>
<evidence type="ECO:0000313" key="1">
    <source>
        <dbReference type="EMBL" id="CAK8691269.1"/>
    </source>
</evidence>
<name>A0ABP0GHP1_CLALP</name>
<evidence type="ECO:0000313" key="2">
    <source>
        <dbReference type="Proteomes" id="UP001642483"/>
    </source>
</evidence>
<comment type="caution">
    <text evidence="1">The sequence shown here is derived from an EMBL/GenBank/DDBJ whole genome shotgun (WGS) entry which is preliminary data.</text>
</comment>
<sequence length="68" mass="7531">MGWWRRHSLTGTGTGLSRRKLPVGTVVPRLHPGFNDLAKKVVKLGDKSVSQQLHLSKRCLGRDEHGSS</sequence>
<dbReference type="EMBL" id="CAWYQH010000119">
    <property type="protein sequence ID" value="CAK8691269.1"/>
    <property type="molecule type" value="Genomic_DNA"/>
</dbReference>
<proteinExistence type="predicted"/>
<organism evidence="1 2">
    <name type="scientific">Clavelina lepadiformis</name>
    <name type="common">Light-bulb sea squirt</name>
    <name type="synonym">Ascidia lepadiformis</name>
    <dbReference type="NCBI Taxonomy" id="159417"/>
    <lineage>
        <taxon>Eukaryota</taxon>
        <taxon>Metazoa</taxon>
        <taxon>Chordata</taxon>
        <taxon>Tunicata</taxon>
        <taxon>Ascidiacea</taxon>
        <taxon>Aplousobranchia</taxon>
        <taxon>Clavelinidae</taxon>
        <taxon>Clavelina</taxon>
    </lineage>
</organism>
<keyword evidence="2" id="KW-1185">Reference proteome</keyword>
<protein>
    <submittedName>
        <fullName evidence="1">Uncharacterized protein</fullName>
    </submittedName>
</protein>
<gene>
    <name evidence="1" type="ORF">CVLEPA_LOCUS23844</name>
</gene>
<reference evidence="1 2" key="1">
    <citation type="submission" date="2024-02" db="EMBL/GenBank/DDBJ databases">
        <authorList>
            <person name="Daric V."/>
            <person name="Darras S."/>
        </authorList>
    </citation>
    <scope>NUCLEOTIDE SEQUENCE [LARGE SCALE GENOMIC DNA]</scope>
</reference>